<protein>
    <recommendedName>
        <fullName evidence="12">RRM domain-containing protein</fullName>
    </recommendedName>
</protein>
<feature type="compositionally biased region" description="Basic residues" evidence="6">
    <location>
        <begin position="309"/>
        <end position="323"/>
    </location>
</feature>
<evidence type="ECO:0008006" key="12">
    <source>
        <dbReference type="Google" id="ProtNLM"/>
    </source>
</evidence>
<feature type="domain" description="RRM" evidence="8">
    <location>
        <begin position="138"/>
        <end position="213"/>
    </location>
</feature>
<feature type="compositionally biased region" description="Basic and acidic residues" evidence="6">
    <location>
        <begin position="324"/>
        <end position="349"/>
    </location>
</feature>
<dbReference type="SUPFAM" id="SSF54928">
    <property type="entry name" value="RNA-binding domain, RBD"/>
    <property type="match status" value="2"/>
</dbReference>
<evidence type="ECO:0000256" key="6">
    <source>
        <dbReference type="SAM" id="MobiDB-lite"/>
    </source>
</evidence>
<feature type="compositionally biased region" description="Basic and acidic residues" evidence="6">
    <location>
        <begin position="1471"/>
        <end position="1493"/>
    </location>
</feature>
<name>A0A7J6LFP4_PERCH</name>
<dbReference type="PROSITE" id="PS50102">
    <property type="entry name" value="RRM"/>
    <property type="match status" value="2"/>
</dbReference>
<dbReference type="Gene3D" id="2.120.10.80">
    <property type="entry name" value="Kelch-type beta propeller"/>
    <property type="match status" value="2"/>
</dbReference>
<evidence type="ECO:0000256" key="5">
    <source>
        <dbReference type="PROSITE-ProRule" id="PRU00176"/>
    </source>
</evidence>
<reference evidence="10 11" key="1">
    <citation type="submission" date="2020-04" db="EMBL/GenBank/DDBJ databases">
        <title>Perkinsus chesapeaki whole genome sequence.</title>
        <authorList>
            <person name="Bogema D.R."/>
        </authorList>
    </citation>
    <scope>NUCLEOTIDE SEQUENCE [LARGE SCALE GENOMIC DNA]</scope>
    <source>
        <strain evidence="10">ATCC PRA-425</strain>
    </source>
</reference>
<feature type="region of interest" description="Disordered" evidence="6">
    <location>
        <begin position="290"/>
        <end position="361"/>
    </location>
</feature>
<dbReference type="InterPro" id="IPR000504">
    <property type="entry name" value="RRM_dom"/>
</dbReference>
<keyword evidence="7" id="KW-0812">Transmembrane</keyword>
<evidence type="ECO:0000259" key="9">
    <source>
        <dbReference type="PROSITE" id="PS50923"/>
    </source>
</evidence>
<feature type="compositionally biased region" description="Basic residues" evidence="6">
    <location>
        <begin position="1494"/>
        <end position="1504"/>
    </location>
</feature>
<dbReference type="CDD" id="cd00033">
    <property type="entry name" value="CCP"/>
    <property type="match status" value="1"/>
</dbReference>
<comment type="caution">
    <text evidence="10">The sequence shown here is derived from an EMBL/GenBank/DDBJ whole genome shotgun (WGS) entry which is preliminary data.</text>
</comment>
<comment type="pathway">
    <text evidence="1">tRNA modification; wybutosine-tRNA(Phe) biosynthesis.</text>
</comment>
<dbReference type="OrthoDB" id="4726at2759"/>
<dbReference type="Gene3D" id="3.30.70.330">
    <property type="match status" value="2"/>
</dbReference>
<dbReference type="Proteomes" id="UP000591131">
    <property type="component" value="Unassembled WGS sequence"/>
</dbReference>
<dbReference type="SUPFAM" id="SSF117281">
    <property type="entry name" value="Kelch motif"/>
    <property type="match status" value="1"/>
</dbReference>
<keyword evidence="7" id="KW-1133">Transmembrane helix</keyword>
<feature type="domain" description="RRM" evidence="8">
    <location>
        <begin position="6"/>
        <end position="81"/>
    </location>
</feature>
<dbReference type="InterPro" id="IPR035979">
    <property type="entry name" value="RBD_domain_sf"/>
</dbReference>
<keyword evidence="11" id="KW-1185">Reference proteome</keyword>
<evidence type="ECO:0000313" key="10">
    <source>
        <dbReference type="EMBL" id="KAF4658084.1"/>
    </source>
</evidence>
<keyword evidence="7" id="KW-0472">Membrane</keyword>
<feature type="region of interest" description="Disordered" evidence="6">
    <location>
        <begin position="1471"/>
        <end position="1563"/>
    </location>
</feature>
<dbReference type="PANTHER" id="PTHR46093:SF18">
    <property type="entry name" value="FIBRONECTIN TYPE-III DOMAIN-CONTAINING PROTEIN"/>
    <property type="match status" value="1"/>
</dbReference>
<keyword evidence="2" id="KW-0880">Kelch repeat</keyword>
<dbReference type="Gene3D" id="3.40.50.150">
    <property type="entry name" value="Vaccinia Virus protein VP39"/>
    <property type="match status" value="1"/>
</dbReference>
<dbReference type="InterPro" id="IPR012677">
    <property type="entry name" value="Nucleotide-bd_a/b_plait_sf"/>
</dbReference>
<feature type="domain" description="Sushi" evidence="9">
    <location>
        <begin position="758"/>
        <end position="826"/>
    </location>
</feature>
<evidence type="ECO:0000313" key="11">
    <source>
        <dbReference type="Proteomes" id="UP000591131"/>
    </source>
</evidence>
<feature type="transmembrane region" description="Helical" evidence="7">
    <location>
        <begin position="851"/>
        <end position="872"/>
    </location>
</feature>
<evidence type="ECO:0000256" key="1">
    <source>
        <dbReference type="ARBA" id="ARBA00004797"/>
    </source>
</evidence>
<dbReference type="GO" id="GO:0003723">
    <property type="term" value="F:RNA binding"/>
    <property type="evidence" value="ECO:0007669"/>
    <property type="project" value="UniProtKB-UniRule"/>
</dbReference>
<dbReference type="Pfam" id="PF00076">
    <property type="entry name" value="RRM_1"/>
    <property type="match status" value="2"/>
</dbReference>
<dbReference type="InterPro" id="IPR015915">
    <property type="entry name" value="Kelch-typ_b-propeller"/>
</dbReference>
<dbReference type="SUPFAM" id="SSF53335">
    <property type="entry name" value="S-adenosyl-L-methionine-dependent methyltransferases"/>
    <property type="match status" value="1"/>
</dbReference>
<feature type="compositionally biased region" description="Basic and acidic residues" evidence="6">
    <location>
        <begin position="1505"/>
        <end position="1514"/>
    </location>
</feature>
<sequence length="1563" mass="171774">MEGQTNTIFVRNLAVQANEQNLRDLFSRLDRVLNVQIMTFPGTTLRYARVDFGTSNGVTAAHSLNGQPFHGVPLTVSVTDPVAGNPSAPARAPLPNLGTVVPQQLSGAVTSIRPQPGVGVTTIGGGVRDSGEELILNRTVYVSGLANQVTLEEVRGMFGHFGEIKESSIDVSPYDQAQFALVEFRNEAAAQEAIRVGEIPYRGRVVRVEKAKETVKLYPPTDVVFGKPMTIGRHVTPLLPGNPGSQISGAMRTRRDEIIEEVGEAALQIEDWLESRGYWHPSEEARRVRDEFRRKHHGHHSRDSDRGSRRGSRSSRGGHHRSRSREDRGRDSRGGYERSSESRRYRDSKPSGYPQPTSNDEAEYWREMRGKGGGGGGGRAAVCHGMQDALMRSEYRTDRGSSRTMYAAAGLGVMGSSYTEVYLRGLLRYSEEPSRLLGMLAFGLLLRGMLSTVSGNAVLAALGLSYRHCCEGHSTICGRDEVVTNAQYGQDTFVAEWFGCDAVTPRRYIDIGAFDGRNLSSTYALERYFNFSTGICIDAHPKDFTGRKCSVIKAVVGSVDGAEVVYRRISTGLLESQENSGSVSWVVGVQDQMDRTKDGLFVDEKSITRSIGSILLEARWLPGPIDFISLDVEGSELAALKGFPFDMYCVRLWLIEEQQQHSSYHEAVSEFMRCRAGEGLVWALELPSTQVAVAELRVFEDAECLMELAINDIIDVRESYAEALYDGRPDTYYSFKTEDRELKTVVGWSIADELPPAVMCLDDPIDPGKYWIHASSGESIVGSERTVSCAQGFTSAAVTNTLTIRCTDKGEWSPWPVPTERLECVPSDPYLLDSGGSDRVDKEGGGGGGGAALGVLGGLLAGILGAASFCYVARRVVNQKRVDRLARRDREMADIGLKALQEETNVTPPPSLPTFTIKVKDKMDTLPLMERGSVGLAAKAQQLLPSRRSSSEDAPMLRGDVSYRGRNSGGKMRTSSAMLGRPSGLEGRPQMAGIPSPPPAPQTIPRRNESKAATFLLLSCTISLLVSAGPSSSSSTTPTEPFAVPSRIRFSKPLAGPSSPSSRYGGAFISMGEDSVYLIGGCTLRSDGSKVLHNDMWELRLGPENQAEWFQVAEACPWAPRMLHAVVQLDDGSLVLSGGETEEGLASDVWIYSTETKQWRLITESAPWKGRAGHVMMVAEDYVYLSGGFVHQRSEGNCDIWRASPFALERWKLISTYSKAKTCPVFPGYAIPPPSIPETVSMFAGRSVRMLDSQVTFHNAEWEVTPSDKSYSGWRMVRSKAPWDPRFAPGMAATEDAVVLVGGQACRANSKGKTCDPEPLGDIWVRMKGMEWIPAPDELPKAVAFPAVVALQNKIIIFGGRGSDGTSDDLYVTCDYGYQVDPTGWDCQLCPNGTSPGRFGACLDDSELQRTPFQITEQDMRRRLTERAGQRTTADKINDFVVLVLLIIFFALGTYMSCRKAQWKREQAALKEEEERKREEEDKAKKAEEEEKEKRRKNKHKHGKKADAIEDKSAEPAAAPSEESLDDDTKAEMMSSDKQEEQLRQRPVKTGDSSAKNRSRSLD</sequence>
<evidence type="ECO:0000259" key="8">
    <source>
        <dbReference type="PROSITE" id="PS50102"/>
    </source>
</evidence>
<evidence type="ECO:0000256" key="7">
    <source>
        <dbReference type="SAM" id="Phobius"/>
    </source>
</evidence>
<dbReference type="CDD" id="cd00590">
    <property type="entry name" value="RRM_SF"/>
    <property type="match status" value="2"/>
</dbReference>
<dbReference type="InterPro" id="IPR006342">
    <property type="entry name" value="FkbM_mtfrase"/>
</dbReference>
<dbReference type="PROSITE" id="PS50923">
    <property type="entry name" value="SUSHI"/>
    <property type="match status" value="1"/>
</dbReference>
<evidence type="ECO:0000256" key="2">
    <source>
        <dbReference type="ARBA" id="ARBA00022441"/>
    </source>
</evidence>
<feature type="transmembrane region" description="Helical" evidence="7">
    <location>
        <begin position="1440"/>
        <end position="1458"/>
    </location>
</feature>
<dbReference type="SMART" id="SM00360">
    <property type="entry name" value="RRM"/>
    <property type="match status" value="2"/>
</dbReference>
<dbReference type="PANTHER" id="PTHR46093">
    <property type="entry name" value="ACYL-COA-BINDING DOMAIN-CONTAINING PROTEIN 5"/>
    <property type="match status" value="1"/>
</dbReference>
<dbReference type="EMBL" id="JAAPAO010000510">
    <property type="protein sequence ID" value="KAF4658084.1"/>
    <property type="molecule type" value="Genomic_DNA"/>
</dbReference>
<feature type="region of interest" description="Disordered" evidence="6">
    <location>
        <begin position="942"/>
        <end position="1004"/>
    </location>
</feature>
<keyword evidence="3" id="KW-0677">Repeat</keyword>
<organism evidence="10 11">
    <name type="scientific">Perkinsus chesapeaki</name>
    <name type="common">Clam parasite</name>
    <name type="synonym">Perkinsus andrewsi</name>
    <dbReference type="NCBI Taxonomy" id="330153"/>
    <lineage>
        <taxon>Eukaryota</taxon>
        <taxon>Sar</taxon>
        <taxon>Alveolata</taxon>
        <taxon>Perkinsozoa</taxon>
        <taxon>Perkinsea</taxon>
        <taxon>Perkinsida</taxon>
        <taxon>Perkinsidae</taxon>
        <taxon>Perkinsus</taxon>
    </lineage>
</organism>
<evidence type="ECO:0000256" key="4">
    <source>
        <dbReference type="ARBA" id="ARBA00023157"/>
    </source>
</evidence>
<dbReference type="Pfam" id="PF24681">
    <property type="entry name" value="Kelch_KLHDC2_KLHL20_DRC7"/>
    <property type="match status" value="1"/>
</dbReference>
<dbReference type="InterPro" id="IPR029063">
    <property type="entry name" value="SAM-dependent_MTases_sf"/>
</dbReference>
<dbReference type="Pfam" id="PF05050">
    <property type="entry name" value="Methyltransf_21"/>
    <property type="match status" value="1"/>
</dbReference>
<dbReference type="InterPro" id="IPR000436">
    <property type="entry name" value="Sushi_SCR_CCP_dom"/>
</dbReference>
<evidence type="ECO:0000256" key="3">
    <source>
        <dbReference type="ARBA" id="ARBA00022737"/>
    </source>
</evidence>
<accession>A0A7J6LFP4</accession>
<feature type="compositionally biased region" description="Basic and acidic residues" evidence="6">
    <location>
        <begin position="1527"/>
        <end position="1544"/>
    </location>
</feature>
<gene>
    <name evidence="10" type="ORF">FOL47_008191</name>
</gene>
<keyword evidence="5" id="KW-0694">RNA-binding</keyword>
<dbReference type="UniPathway" id="UPA00375"/>
<proteinExistence type="predicted"/>
<keyword evidence="4" id="KW-1015">Disulfide bond</keyword>